<accession>W9C114</accession>
<organism evidence="2 3">
    <name type="scientific">Sclerotinia borealis (strain F-4128)</name>
    <dbReference type="NCBI Taxonomy" id="1432307"/>
    <lineage>
        <taxon>Eukaryota</taxon>
        <taxon>Fungi</taxon>
        <taxon>Dikarya</taxon>
        <taxon>Ascomycota</taxon>
        <taxon>Pezizomycotina</taxon>
        <taxon>Leotiomycetes</taxon>
        <taxon>Helotiales</taxon>
        <taxon>Sclerotiniaceae</taxon>
        <taxon>Sclerotinia</taxon>
    </lineage>
</organism>
<keyword evidence="3" id="KW-1185">Reference proteome</keyword>
<dbReference type="HOGENOM" id="CLU_1939371_0_0_1"/>
<reference evidence="2 3" key="1">
    <citation type="journal article" date="2014" name="Genome Announc.">
        <title>Draft genome sequence of Sclerotinia borealis, a psychrophilic plant pathogenic fungus.</title>
        <authorList>
            <person name="Mardanov A.V."/>
            <person name="Beletsky A.V."/>
            <person name="Kadnikov V.V."/>
            <person name="Ignatov A.N."/>
            <person name="Ravin N.V."/>
        </authorList>
    </citation>
    <scope>NUCLEOTIDE SEQUENCE [LARGE SCALE GENOMIC DNA]</scope>
    <source>
        <strain evidence="3">F-4157</strain>
    </source>
</reference>
<sequence>MQTGHGRKWYQIKTEGLLRKLPGRSYKSVKSKLQRLRAVEKKIGNSARNVFEPPRRRSRSRDVHSGNIDNIDHTDSSGTKKVGSNKKTDDVQRYSPQRANRRLDGVSQKEYSLSRRFFYLRGYPASDSLR</sequence>
<protein>
    <submittedName>
        <fullName evidence="2">Uncharacterized protein</fullName>
    </submittedName>
</protein>
<evidence type="ECO:0000313" key="2">
    <source>
        <dbReference type="EMBL" id="ESZ90492.1"/>
    </source>
</evidence>
<comment type="caution">
    <text evidence="2">The sequence shown here is derived from an EMBL/GenBank/DDBJ whole genome shotgun (WGS) entry which is preliminary data.</text>
</comment>
<feature type="region of interest" description="Disordered" evidence="1">
    <location>
        <begin position="44"/>
        <end position="107"/>
    </location>
</feature>
<name>W9C114_SCLBF</name>
<evidence type="ECO:0000256" key="1">
    <source>
        <dbReference type="SAM" id="MobiDB-lite"/>
    </source>
</evidence>
<dbReference type="EMBL" id="AYSA01000622">
    <property type="protein sequence ID" value="ESZ90492.1"/>
    <property type="molecule type" value="Genomic_DNA"/>
</dbReference>
<gene>
    <name evidence="2" type="ORF">SBOR_9122</name>
</gene>
<feature type="compositionally biased region" description="Basic and acidic residues" evidence="1">
    <location>
        <begin position="60"/>
        <end position="75"/>
    </location>
</feature>
<proteinExistence type="predicted"/>
<dbReference type="AlphaFoldDB" id="W9C114"/>
<dbReference type="Proteomes" id="UP000019487">
    <property type="component" value="Unassembled WGS sequence"/>
</dbReference>
<evidence type="ECO:0000313" key="3">
    <source>
        <dbReference type="Proteomes" id="UP000019487"/>
    </source>
</evidence>